<keyword evidence="4 6" id="KW-1133">Transmembrane helix</keyword>
<keyword evidence="5 6" id="KW-0472">Membrane</keyword>
<keyword evidence="3 6" id="KW-0812">Transmembrane</keyword>
<evidence type="ECO:0000256" key="3">
    <source>
        <dbReference type="ARBA" id="ARBA00022692"/>
    </source>
</evidence>
<evidence type="ECO:0000313" key="7">
    <source>
        <dbReference type="EMBL" id="CAF0734979.1"/>
    </source>
</evidence>
<sequence length="149" mass="17258">MDDDELLLDDHNVSEPCVEDVNQQSIESLREWFLWSYLNVLFGSVILGLIAIGCSFRTHKFKQRKKYSKAYKWSYVTLFVNCTATLSGSVLIGYLIFTYFRNISKEEMQSMKNKLNTTHKLNEFDKATVPCILKDFGYSSLVTDKTIVK</sequence>
<evidence type="ECO:0000256" key="4">
    <source>
        <dbReference type="ARBA" id="ARBA00022989"/>
    </source>
</evidence>
<dbReference type="Proteomes" id="UP000663860">
    <property type="component" value="Unassembled WGS sequence"/>
</dbReference>
<name>A0A813N5E7_9BILA</name>
<dbReference type="Pfam" id="PF04505">
    <property type="entry name" value="CD225"/>
    <property type="match status" value="1"/>
</dbReference>
<evidence type="ECO:0000256" key="5">
    <source>
        <dbReference type="ARBA" id="ARBA00023136"/>
    </source>
</evidence>
<dbReference type="Proteomes" id="UP000663868">
    <property type="component" value="Unassembled WGS sequence"/>
</dbReference>
<dbReference type="AlphaFoldDB" id="A0A813N5E7"/>
<comment type="similarity">
    <text evidence="2">Belongs to the CD225/Dispanin family.</text>
</comment>
<evidence type="ECO:0000256" key="1">
    <source>
        <dbReference type="ARBA" id="ARBA00004370"/>
    </source>
</evidence>
<evidence type="ECO:0000256" key="6">
    <source>
        <dbReference type="SAM" id="Phobius"/>
    </source>
</evidence>
<accession>A0A813N5E7</accession>
<proteinExistence type="inferred from homology"/>
<evidence type="ECO:0000256" key="2">
    <source>
        <dbReference type="ARBA" id="ARBA00006843"/>
    </source>
</evidence>
<evidence type="ECO:0000313" key="8">
    <source>
        <dbReference type="EMBL" id="CAF3646314.1"/>
    </source>
</evidence>
<feature type="transmembrane region" description="Helical" evidence="6">
    <location>
        <begin position="32"/>
        <end position="54"/>
    </location>
</feature>
<dbReference type="EMBL" id="CAJOBB010000309">
    <property type="protein sequence ID" value="CAF3646314.1"/>
    <property type="molecule type" value="Genomic_DNA"/>
</dbReference>
<feature type="transmembrane region" description="Helical" evidence="6">
    <location>
        <begin position="75"/>
        <end position="100"/>
    </location>
</feature>
<dbReference type="EMBL" id="CAJNOE010000016">
    <property type="protein sequence ID" value="CAF0734979.1"/>
    <property type="molecule type" value="Genomic_DNA"/>
</dbReference>
<comment type="subcellular location">
    <subcellularLocation>
        <location evidence="1">Membrane</location>
    </subcellularLocation>
</comment>
<comment type="caution">
    <text evidence="7">The sequence shown here is derived from an EMBL/GenBank/DDBJ whole genome shotgun (WGS) entry which is preliminary data.</text>
</comment>
<reference evidence="7" key="1">
    <citation type="submission" date="2021-02" db="EMBL/GenBank/DDBJ databases">
        <authorList>
            <person name="Nowell W R."/>
        </authorList>
    </citation>
    <scope>NUCLEOTIDE SEQUENCE</scope>
</reference>
<gene>
    <name evidence="7" type="ORF">IZO911_LOCUS3151</name>
    <name evidence="8" type="ORF">KXQ929_LOCUS7493</name>
</gene>
<organism evidence="7 9">
    <name type="scientific">Adineta steineri</name>
    <dbReference type="NCBI Taxonomy" id="433720"/>
    <lineage>
        <taxon>Eukaryota</taxon>
        <taxon>Metazoa</taxon>
        <taxon>Spiralia</taxon>
        <taxon>Gnathifera</taxon>
        <taxon>Rotifera</taxon>
        <taxon>Eurotatoria</taxon>
        <taxon>Bdelloidea</taxon>
        <taxon>Adinetida</taxon>
        <taxon>Adinetidae</taxon>
        <taxon>Adineta</taxon>
    </lineage>
</organism>
<evidence type="ECO:0000313" key="9">
    <source>
        <dbReference type="Proteomes" id="UP000663860"/>
    </source>
</evidence>
<protein>
    <submittedName>
        <fullName evidence="7">Uncharacterized protein</fullName>
    </submittedName>
</protein>
<dbReference type="InterPro" id="IPR007593">
    <property type="entry name" value="CD225/Dispanin_fam"/>
</dbReference>